<dbReference type="Gene3D" id="3.80.10.10">
    <property type="entry name" value="Ribonuclease Inhibitor"/>
    <property type="match status" value="1"/>
</dbReference>
<dbReference type="SUPFAM" id="SSF52047">
    <property type="entry name" value="RNI-like"/>
    <property type="match status" value="1"/>
</dbReference>
<gene>
    <name evidence="3" type="primary">LOC110279719</name>
</gene>
<name>A0A9C6TMA2_ARADU</name>
<proteinExistence type="predicted"/>
<accession>A0A9C6TMA2</accession>
<organism evidence="2 3">
    <name type="scientific">Arachis duranensis</name>
    <name type="common">Wild peanut</name>
    <dbReference type="NCBI Taxonomy" id="130453"/>
    <lineage>
        <taxon>Eukaryota</taxon>
        <taxon>Viridiplantae</taxon>
        <taxon>Streptophyta</taxon>
        <taxon>Embryophyta</taxon>
        <taxon>Tracheophyta</taxon>
        <taxon>Spermatophyta</taxon>
        <taxon>Magnoliopsida</taxon>
        <taxon>eudicotyledons</taxon>
        <taxon>Gunneridae</taxon>
        <taxon>Pentapetalae</taxon>
        <taxon>rosids</taxon>
        <taxon>fabids</taxon>
        <taxon>Fabales</taxon>
        <taxon>Fabaceae</taxon>
        <taxon>Papilionoideae</taxon>
        <taxon>50 kb inversion clade</taxon>
        <taxon>dalbergioids sensu lato</taxon>
        <taxon>Dalbergieae</taxon>
        <taxon>Pterocarpus clade</taxon>
        <taxon>Arachis</taxon>
    </lineage>
</organism>
<dbReference type="InterPro" id="IPR032675">
    <property type="entry name" value="LRR_dom_sf"/>
</dbReference>
<evidence type="ECO:0000313" key="3">
    <source>
        <dbReference type="RefSeq" id="XP_052116617.1"/>
    </source>
</evidence>
<keyword evidence="2" id="KW-1185">Reference proteome</keyword>
<dbReference type="Proteomes" id="UP000515211">
    <property type="component" value="Chromosome 4"/>
</dbReference>
<dbReference type="Pfam" id="PF08387">
    <property type="entry name" value="FBD"/>
    <property type="match status" value="1"/>
</dbReference>
<dbReference type="PANTHER" id="PTHR31900">
    <property type="entry name" value="F-BOX/RNI SUPERFAMILY PROTEIN-RELATED"/>
    <property type="match status" value="1"/>
</dbReference>
<reference evidence="2" key="1">
    <citation type="journal article" date="2016" name="Nat. Genet.">
        <title>The genome sequences of Arachis duranensis and Arachis ipaensis, the diploid ancestors of cultivated peanut.</title>
        <authorList>
            <person name="Bertioli D.J."/>
            <person name="Cannon S.B."/>
            <person name="Froenicke L."/>
            <person name="Huang G."/>
            <person name="Farmer A.D."/>
            <person name="Cannon E.K."/>
            <person name="Liu X."/>
            <person name="Gao D."/>
            <person name="Clevenger J."/>
            <person name="Dash S."/>
            <person name="Ren L."/>
            <person name="Moretzsohn M.C."/>
            <person name="Shirasawa K."/>
            <person name="Huang W."/>
            <person name="Vidigal B."/>
            <person name="Abernathy B."/>
            <person name="Chu Y."/>
            <person name="Niederhuth C.E."/>
            <person name="Umale P."/>
            <person name="Araujo A.C."/>
            <person name="Kozik A."/>
            <person name="Kim K.D."/>
            <person name="Burow M.D."/>
            <person name="Varshney R.K."/>
            <person name="Wang X."/>
            <person name="Zhang X."/>
            <person name="Barkley N."/>
            <person name="Guimaraes P.M."/>
            <person name="Isobe S."/>
            <person name="Guo B."/>
            <person name="Liao B."/>
            <person name="Stalker H.T."/>
            <person name="Schmitz R.J."/>
            <person name="Scheffler B.E."/>
            <person name="Leal-Bertioli S.C."/>
            <person name="Xun X."/>
            <person name="Jackson S.A."/>
            <person name="Michelmore R."/>
            <person name="Ozias-Akins P."/>
        </authorList>
    </citation>
    <scope>NUCLEOTIDE SEQUENCE [LARGE SCALE GENOMIC DNA]</scope>
    <source>
        <strain evidence="2">cv. V14167</strain>
    </source>
</reference>
<evidence type="ECO:0000259" key="1">
    <source>
        <dbReference type="SMART" id="SM00579"/>
    </source>
</evidence>
<reference evidence="3" key="2">
    <citation type="submission" date="2025-08" db="UniProtKB">
        <authorList>
            <consortium name="RefSeq"/>
        </authorList>
    </citation>
    <scope>IDENTIFICATION</scope>
    <source>
        <tissue evidence="3">Whole plant</tissue>
    </source>
</reference>
<protein>
    <submittedName>
        <fullName evidence="3">F-box/FBD/LRR-repeat protein At1g78750-like</fullName>
    </submittedName>
</protein>
<dbReference type="InterPro" id="IPR050232">
    <property type="entry name" value="FBL13/AtMIF1-like"/>
</dbReference>
<dbReference type="AlphaFoldDB" id="A0A9C6TMA2"/>
<dbReference type="InterPro" id="IPR055411">
    <property type="entry name" value="LRR_FXL15/At3g58940/PEG3-like"/>
</dbReference>
<dbReference type="RefSeq" id="XP_052116617.1">
    <property type="nucleotide sequence ID" value="XM_052260657.1"/>
</dbReference>
<sequence length="258" mass="29457">MLSRDVTQPIRNFRLKFEYPSCDECDVELWLNTAIQRQVERIELHSRITTLPIGILTCASLVVLKLEFLIVDRILTVHLPALKTLYLMRVVFAEDEYLGMILSGCPNIEDLQINYYSYFGLEFSPLAITFRNLIQMKLSVYDCKWGLLVGLLKSCPLLQILVIRKEKKSASVLDPLNQCYTQTVSGCLSSHLRACTIKNFHGADVDIQFAIYILQNASLLKKMTICCSSSSRKGDRFEILKKISKVARISTTCELLFE</sequence>
<dbReference type="SMART" id="SM00579">
    <property type="entry name" value="FBD"/>
    <property type="match status" value="1"/>
</dbReference>
<dbReference type="KEGG" id="adu:110279719"/>
<dbReference type="InterPro" id="IPR006566">
    <property type="entry name" value="FBD"/>
</dbReference>
<evidence type="ECO:0000313" key="2">
    <source>
        <dbReference type="Proteomes" id="UP000515211"/>
    </source>
</evidence>
<feature type="domain" description="FBD" evidence="1">
    <location>
        <begin position="186"/>
        <end position="258"/>
    </location>
</feature>
<dbReference type="Pfam" id="PF24758">
    <property type="entry name" value="LRR_At5g56370"/>
    <property type="match status" value="1"/>
</dbReference>
<dbReference type="GeneID" id="110279719"/>
<dbReference type="PANTHER" id="PTHR31900:SF34">
    <property type="entry name" value="EMB|CAB62440.1-RELATED"/>
    <property type="match status" value="1"/>
</dbReference>